<dbReference type="GO" id="GO:0016987">
    <property type="term" value="F:sigma factor activity"/>
    <property type="evidence" value="ECO:0007669"/>
    <property type="project" value="UniProtKB-KW"/>
</dbReference>
<dbReference type="Pfam" id="PF04542">
    <property type="entry name" value="Sigma70_r2"/>
    <property type="match status" value="1"/>
</dbReference>
<dbReference type="InterPro" id="IPR014284">
    <property type="entry name" value="RNA_pol_sigma-70_dom"/>
</dbReference>
<evidence type="ECO:0000256" key="2">
    <source>
        <dbReference type="ARBA" id="ARBA00023015"/>
    </source>
</evidence>
<protein>
    <submittedName>
        <fullName evidence="8">Sigma-70 family RNA polymerase sigma factor</fullName>
    </submittedName>
</protein>
<sequence length="182" mass="20442">MTQEEFEHIAPALRELMLSVGRSFFGNDDDAEDVAQEGLVALLRFIDRMESGVRHDALAIRVAKHCCMDMVRKRKSCPILALQASKGRAVSGKMHGDVAPPSWDIGASPHEHLEAKELYEAVNEAVQHLKPSERRLFEMRQIEGLELDDIAKQTNIAKPSIKTIVSAARKKVFAEIKERLRT</sequence>
<dbReference type="PANTHER" id="PTHR43133:SF8">
    <property type="entry name" value="RNA POLYMERASE SIGMA FACTOR HI_1459-RELATED"/>
    <property type="match status" value="1"/>
</dbReference>
<dbReference type="AlphaFoldDB" id="A0A928BRU2"/>
<gene>
    <name evidence="8" type="ORF">E7102_03330</name>
</gene>
<evidence type="ECO:0000256" key="4">
    <source>
        <dbReference type="ARBA" id="ARBA00023125"/>
    </source>
</evidence>
<organism evidence="8 9">
    <name type="scientific">Xylanibacter ruminicola</name>
    <name type="common">Prevotella ruminicola</name>
    <dbReference type="NCBI Taxonomy" id="839"/>
    <lineage>
        <taxon>Bacteria</taxon>
        <taxon>Pseudomonadati</taxon>
        <taxon>Bacteroidota</taxon>
        <taxon>Bacteroidia</taxon>
        <taxon>Bacteroidales</taxon>
        <taxon>Prevotellaceae</taxon>
        <taxon>Xylanibacter</taxon>
    </lineage>
</organism>
<evidence type="ECO:0000313" key="8">
    <source>
        <dbReference type="EMBL" id="MBE6265493.1"/>
    </source>
</evidence>
<dbReference type="Gene3D" id="1.10.1740.10">
    <property type="match status" value="1"/>
</dbReference>
<dbReference type="Gene3D" id="1.10.10.10">
    <property type="entry name" value="Winged helix-like DNA-binding domain superfamily/Winged helix DNA-binding domain"/>
    <property type="match status" value="1"/>
</dbReference>
<evidence type="ECO:0000259" key="6">
    <source>
        <dbReference type="Pfam" id="PF04542"/>
    </source>
</evidence>
<comment type="caution">
    <text evidence="8">The sequence shown here is derived from an EMBL/GenBank/DDBJ whole genome shotgun (WGS) entry which is preliminary data.</text>
</comment>
<keyword evidence="4" id="KW-0238">DNA-binding</keyword>
<dbReference type="SUPFAM" id="SSF88946">
    <property type="entry name" value="Sigma2 domain of RNA polymerase sigma factors"/>
    <property type="match status" value="1"/>
</dbReference>
<evidence type="ECO:0000259" key="7">
    <source>
        <dbReference type="Pfam" id="PF08281"/>
    </source>
</evidence>
<dbReference type="InterPro" id="IPR013325">
    <property type="entry name" value="RNA_pol_sigma_r2"/>
</dbReference>
<evidence type="ECO:0000256" key="5">
    <source>
        <dbReference type="ARBA" id="ARBA00023163"/>
    </source>
</evidence>
<feature type="domain" description="RNA polymerase sigma-70 region 2" evidence="6">
    <location>
        <begin position="14"/>
        <end position="75"/>
    </location>
</feature>
<keyword evidence="5" id="KW-0804">Transcription</keyword>
<reference evidence="8" key="1">
    <citation type="submission" date="2019-04" db="EMBL/GenBank/DDBJ databases">
        <title>Evolution of Biomass-Degrading Anaerobic Consortia Revealed by Metagenomics.</title>
        <authorList>
            <person name="Peng X."/>
        </authorList>
    </citation>
    <scope>NUCLEOTIDE SEQUENCE</scope>
    <source>
        <strain evidence="8">SIG141</strain>
    </source>
</reference>
<proteinExistence type="inferred from homology"/>
<accession>A0A928BRU2</accession>
<dbReference type="InterPro" id="IPR039425">
    <property type="entry name" value="RNA_pol_sigma-70-like"/>
</dbReference>
<evidence type="ECO:0000256" key="3">
    <source>
        <dbReference type="ARBA" id="ARBA00023082"/>
    </source>
</evidence>
<keyword evidence="3" id="KW-0731">Sigma factor</keyword>
<dbReference type="Pfam" id="PF08281">
    <property type="entry name" value="Sigma70_r4_2"/>
    <property type="match status" value="1"/>
</dbReference>
<feature type="domain" description="RNA polymerase sigma factor 70 region 4 type 2" evidence="7">
    <location>
        <begin position="120"/>
        <end position="171"/>
    </location>
</feature>
<dbReference type="InterPro" id="IPR013249">
    <property type="entry name" value="RNA_pol_sigma70_r4_t2"/>
</dbReference>
<dbReference type="Proteomes" id="UP000763088">
    <property type="component" value="Unassembled WGS sequence"/>
</dbReference>
<evidence type="ECO:0000256" key="1">
    <source>
        <dbReference type="ARBA" id="ARBA00010641"/>
    </source>
</evidence>
<dbReference type="SUPFAM" id="SSF88659">
    <property type="entry name" value="Sigma3 and sigma4 domains of RNA polymerase sigma factors"/>
    <property type="match status" value="1"/>
</dbReference>
<keyword evidence="2" id="KW-0805">Transcription regulation</keyword>
<comment type="similarity">
    <text evidence="1">Belongs to the sigma-70 factor family. ECF subfamily.</text>
</comment>
<evidence type="ECO:0000313" key="9">
    <source>
        <dbReference type="Proteomes" id="UP000763088"/>
    </source>
</evidence>
<dbReference type="GO" id="GO:0003677">
    <property type="term" value="F:DNA binding"/>
    <property type="evidence" value="ECO:0007669"/>
    <property type="project" value="UniProtKB-KW"/>
</dbReference>
<name>A0A928BRU2_XYLRU</name>
<dbReference type="GO" id="GO:0006352">
    <property type="term" value="P:DNA-templated transcription initiation"/>
    <property type="evidence" value="ECO:0007669"/>
    <property type="project" value="InterPro"/>
</dbReference>
<dbReference type="InterPro" id="IPR007627">
    <property type="entry name" value="RNA_pol_sigma70_r2"/>
</dbReference>
<dbReference type="InterPro" id="IPR013324">
    <property type="entry name" value="RNA_pol_sigma_r3/r4-like"/>
</dbReference>
<dbReference type="EMBL" id="SUYD01000003">
    <property type="protein sequence ID" value="MBE6265493.1"/>
    <property type="molecule type" value="Genomic_DNA"/>
</dbReference>
<dbReference type="PANTHER" id="PTHR43133">
    <property type="entry name" value="RNA POLYMERASE ECF-TYPE SIGMA FACTO"/>
    <property type="match status" value="1"/>
</dbReference>
<dbReference type="InterPro" id="IPR036388">
    <property type="entry name" value="WH-like_DNA-bd_sf"/>
</dbReference>
<dbReference type="NCBIfam" id="TIGR02937">
    <property type="entry name" value="sigma70-ECF"/>
    <property type="match status" value="1"/>
</dbReference>